<dbReference type="InterPro" id="IPR005569">
    <property type="entry name" value="Arc_DNA-bd_dom"/>
</dbReference>
<reference evidence="2" key="1">
    <citation type="submission" date="2021-07" db="EMBL/GenBank/DDBJ databases">
        <title>Characterization of violacein-producing bacteria and related species.</title>
        <authorList>
            <person name="Wilson H.S."/>
            <person name="De Leon M.E."/>
        </authorList>
    </citation>
    <scope>NUCLEOTIDE SEQUENCE</scope>
    <source>
        <strain evidence="2">HSC-15S17</strain>
    </source>
</reference>
<feature type="domain" description="Arc-like DNA binding" evidence="1">
    <location>
        <begin position="18"/>
        <end position="49"/>
    </location>
</feature>
<reference evidence="3" key="2">
    <citation type="submission" date="2022-03" db="EMBL/GenBank/DDBJ databases">
        <title>Genome Encyclopedia of Bacteria and Archaea VI: Functional Genomics of Type Strains.</title>
        <authorList>
            <person name="Whitman W."/>
        </authorList>
    </citation>
    <scope>NUCLEOTIDE SEQUENCE</scope>
    <source>
        <strain evidence="3">HSC-15S17</strain>
    </source>
</reference>
<evidence type="ECO:0000259" key="1">
    <source>
        <dbReference type="Pfam" id="PF03869"/>
    </source>
</evidence>
<gene>
    <name evidence="2" type="ORF">KVP70_13455</name>
    <name evidence="3" type="ORF">L1274_000744</name>
</gene>
<keyword evidence="5" id="KW-1185">Reference proteome</keyword>
<evidence type="ECO:0000313" key="2">
    <source>
        <dbReference type="EMBL" id="MBV6321949.1"/>
    </source>
</evidence>
<sequence>MNKSPIKKPTQDDYIKTSLRIPRELHAKLMEIAEYNGRTLNAEIIDRLQAGPIYDLLRVLARDSAETKALVKEMHDLASK</sequence>
<evidence type="ECO:0000313" key="5">
    <source>
        <dbReference type="Proteomes" id="UP001162889"/>
    </source>
</evidence>
<keyword evidence="2" id="KW-0238">DNA-binding</keyword>
<dbReference type="EMBL" id="JALJZU010000001">
    <property type="protein sequence ID" value="MCP2007056.1"/>
    <property type="molecule type" value="Genomic_DNA"/>
</dbReference>
<name>A0AA41HC67_9BURK</name>
<dbReference type="AlphaFoldDB" id="A0AA41HC67"/>
<dbReference type="Proteomes" id="UP001155901">
    <property type="component" value="Unassembled WGS sequence"/>
</dbReference>
<evidence type="ECO:0000313" key="3">
    <source>
        <dbReference type="EMBL" id="MCP2007056.1"/>
    </source>
</evidence>
<proteinExistence type="predicted"/>
<dbReference type="EMBL" id="JAHTGR010000006">
    <property type="protein sequence ID" value="MBV6321949.1"/>
    <property type="molecule type" value="Genomic_DNA"/>
</dbReference>
<dbReference type="RefSeq" id="WP_217942735.1">
    <property type="nucleotide sequence ID" value="NZ_JAHTGR010000006.1"/>
</dbReference>
<evidence type="ECO:0000313" key="4">
    <source>
        <dbReference type="Proteomes" id="UP001155901"/>
    </source>
</evidence>
<dbReference type="Pfam" id="PF03869">
    <property type="entry name" value="Arc"/>
    <property type="match status" value="1"/>
</dbReference>
<dbReference type="GO" id="GO:0003677">
    <property type="term" value="F:DNA binding"/>
    <property type="evidence" value="ECO:0007669"/>
    <property type="project" value="UniProtKB-KW"/>
</dbReference>
<dbReference type="Proteomes" id="UP001162889">
    <property type="component" value="Unassembled WGS sequence"/>
</dbReference>
<organism evidence="2 4">
    <name type="scientific">Duganella violaceipulchra</name>
    <dbReference type="NCBI Taxonomy" id="2849652"/>
    <lineage>
        <taxon>Bacteria</taxon>
        <taxon>Pseudomonadati</taxon>
        <taxon>Pseudomonadota</taxon>
        <taxon>Betaproteobacteria</taxon>
        <taxon>Burkholderiales</taxon>
        <taxon>Oxalobacteraceae</taxon>
        <taxon>Telluria group</taxon>
        <taxon>Duganella</taxon>
    </lineage>
</organism>
<protein>
    <submittedName>
        <fullName evidence="2">Arc family DNA-binding protein</fullName>
    </submittedName>
</protein>
<comment type="caution">
    <text evidence="2">The sequence shown here is derived from an EMBL/GenBank/DDBJ whole genome shotgun (WGS) entry which is preliminary data.</text>
</comment>
<accession>A0AA41HC67</accession>